<gene>
    <name evidence="2" type="ORF">BJ508DRAFT_302779</name>
</gene>
<feature type="signal peptide" evidence="1">
    <location>
        <begin position="1"/>
        <end position="22"/>
    </location>
</feature>
<evidence type="ECO:0000313" key="3">
    <source>
        <dbReference type="Proteomes" id="UP000275078"/>
    </source>
</evidence>
<dbReference type="Proteomes" id="UP000275078">
    <property type="component" value="Unassembled WGS sequence"/>
</dbReference>
<protein>
    <submittedName>
        <fullName evidence="2">Uncharacterized protein</fullName>
    </submittedName>
</protein>
<feature type="chain" id="PRO_5018047724" evidence="1">
    <location>
        <begin position="23"/>
        <end position="286"/>
    </location>
</feature>
<dbReference type="STRING" id="1160509.A0A3N4IH95"/>
<evidence type="ECO:0000313" key="2">
    <source>
        <dbReference type="EMBL" id="RPA85515.1"/>
    </source>
</evidence>
<keyword evidence="3" id="KW-1185">Reference proteome</keyword>
<name>A0A3N4IH95_ASCIM</name>
<organism evidence="2 3">
    <name type="scientific">Ascobolus immersus RN42</name>
    <dbReference type="NCBI Taxonomy" id="1160509"/>
    <lineage>
        <taxon>Eukaryota</taxon>
        <taxon>Fungi</taxon>
        <taxon>Dikarya</taxon>
        <taxon>Ascomycota</taxon>
        <taxon>Pezizomycotina</taxon>
        <taxon>Pezizomycetes</taxon>
        <taxon>Pezizales</taxon>
        <taxon>Ascobolaceae</taxon>
        <taxon>Ascobolus</taxon>
    </lineage>
</organism>
<accession>A0A3N4IH95</accession>
<reference evidence="2 3" key="1">
    <citation type="journal article" date="2018" name="Nat. Ecol. Evol.">
        <title>Pezizomycetes genomes reveal the molecular basis of ectomycorrhizal truffle lifestyle.</title>
        <authorList>
            <person name="Murat C."/>
            <person name="Payen T."/>
            <person name="Noel B."/>
            <person name="Kuo A."/>
            <person name="Morin E."/>
            <person name="Chen J."/>
            <person name="Kohler A."/>
            <person name="Krizsan K."/>
            <person name="Balestrini R."/>
            <person name="Da Silva C."/>
            <person name="Montanini B."/>
            <person name="Hainaut M."/>
            <person name="Levati E."/>
            <person name="Barry K.W."/>
            <person name="Belfiori B."/>
            <person name="Cichocki N."/>
            <person name="Clum A."/>
            <person name="Dockter R.B."/>
            <person name="Fauchery L."/>
            <person name="Guy J."/>
            <person name="Iotti M."/>
            <person name="Le Tacon F."/>
            <person name="Lindquist E.A."/>
            <person name="Lipzen A."/>
            <person name="Malagnac F."/>
            <person name="Mello A."/>
            <person name="Molinier V."/>
            <person name="Miyauchi S."/>
            <person name="Poulain J."/>
            <person name="Riccioni C."/>
            <person name="Rubini A."/>
            <person name="Sitrit Y."/>
            <person name="Splivallo R."/>
            <person name="Traeger S."/>
            <person name="Wang M."/>
            <person name="Zifcakova L."/>
            <person name="Wipf D."/>
            <person name="Zambonelli A."/>
            <person name="Paolocci F."/>
            <person name="Nowrousian M."/>
            <person name="Ottonello S."/>
            <person name="Baldrian P."/>
            <person name="Spatafora J.W."/>
            <person name="Henrissat B."/>
            <person name="Nagy L.G."/>
            <person name="Aury J.M."/>
            <person name="Wincker P."/>
            <person name="Grigoriev I.V."/>
            <person name="Bonfante P."/>
            <person name="Martin F.M."/>
        </authorList>
    </citation>
    <scope>NUCLEOTIDE SEQUENCE [LARGE SCALE GENOMIC DNA]</scope>
    <source>
        <strain evidence="2 3">RN42</strain>
    </source>
</reference>
<dbReference type="AlphaFoldDB" id="A0A3N4IH95"/>
<proteinExistence type="predicted"/>
<dbReference type="EMBL" id="ML119653">
    <property type="protein sequence ID" value="RPA85515.1"/>
    <property type="molecule type" value="Genomic_DNA"/>
</dbReference>
<sequence>MYHQSFLGLCFLALSVLQSTLASPAAPALINKISGNDHKVVGIFEQPHSCNVTACIEKADSDGGKVACGSHEHCVGGGLKLKAKNKVKSKAFTRFRTRVPIEPSSTDTSTSDPTSTCDPRAGNIICIDYLSECGIRYGGCVPLNCDGSVPSISKPPCPSTAESSPAASSPATFTASSTRLATLTATSATSTCNSRAGQSICVDSINECGRTYGGCGTINCDGSFPSFTKPPCTATSTRLVTTTVATITASTITATNGGTSTCAAGAGFTVCVDNINECGIWYGGCG</sequence>
<dbReference type="OrthoDB" id="3924764at2759"/>
<evidence type="ECO:0000256" key="1">
    <source>
        <dbReference type="SAM" id="SignalP"/>
    </source>
</evidence>
<keyword evidence="1" id="KW-0732">Signal</keyword>